<keyword evidence="1" id="KW-0472">Membrane</keyword>
<reference evidence="2" key="1">
    <citation type="submission" date="2020-01" db="EMBL/GenBank/DDBJ databases">
        <title>The Celery Genome Sequence Reveals Sequential Paleo-tetraploidization, Resistance Gene Elimination, Karyotype Evolution, and Functional Innovation in Apiales.</title>
        <authorList>
            <person name="Song X."/>
        </authorList>
    </citation>
    <scope>NUCLEOTIDE SEQUENCE</scope>
    <source>
        <tissue evidence="2">Leaf</tissue>
    </source>
</reference>
<feature type="non-terminal residue" evidence="2">
    <location>
        <position position="58"/>
    </location>
</feature>
<evidence type="ECO:0000313" key="2">
    <source>
        <dbReference type="EMBL" id="KAF1002835.1"/>
    </source>
</evidence>
<feature type="non-terminal residue" evidence="2">
    <location>
        <position position="1"/>
    </location>
</feature>
<evidence type="ECO:0000256" key="1">
    <source>
        <dbReference type="SAM" id="Phobius"/>
    </source>
</evidence>
<dbReference type="EMBL" id="WRXP01000338">
    <property type="protein sequence ID" value="KAF1002835.1"/>
    <property type="molecule type" value="Genomic_DNA"/>
</dbReference>
<accession>A0A6L5BBS2</accession>
<gene>
    <name evidence="2" type="ORF">AG4045_011683</name>
</gene>
<keyword evidence="1" id="KW-1133">Transmembrane helix</keyword>
<name>A0A6L5BBS2_APIGR</name>
<evidence type="ECO:0000313" key="3">
    <source>
        <dbReference type="Proteomes" id="UP000593563"/>
    </source>
</evidence>
<keyword evidence="1" id="KW-0812">Transmembrane</keyword>
<organism evidence="2 3">
    <name type="scientific">Apium graveolens</name>
    <name type="common">Celery</name>
    <dbReference type="NCBI Taxonomy" id="4045"/>
    <lineage>
        <taxon>Eukaryota</taxon>
        <taxon>Viridiplantae</taxon>
        <taxon>Streptophyta</taxon>
        <taxon>Embryophyta</taxon>
        <taxon>Tracheophyta</taxon>
        <taxon>Spermatophyta</taxon>
        <taxon>Magnoliopsida</taxon>
        <taxon>eudicotyledons</taxon>
        <taxon>Gunneridae</taxon>
        <taxon>Pentapetalae</taxon>
        <taxon>asterids</taxon>
        <taxon>campanulids</taxon>
        <taxon>Apiales</taxon>
        <taxon>Apiaceae</taxon>
        <taxon>Apioideae</taxon>
        <taxon>apioid superclade</taxon>
        <taxon>Apieae</taxon>
        <taxon>Apium</taxon>
    </lineage>
</organism>
<dbReference type="Proteomes" id="UP000593563">
    <property type="component" value="Unassembled WGS sequence"/>
</dbReference>
<dbReference type="AlphaFoldDB" id="A0A6L5BBS2"/>
<protein>
    <submittedName>
        <fullName evidence="2">Uncharacterized protein</fullName>
    </submittedName>
</protein>
<keyword evidence="3" id="KW-1185">Reference proteome</keyword>
<proteinExistence type="predicted"/>
<comment type="caution">
    <text evidence="2">The sequence shown here is derived from an EMBL/GenBank/DDBJ whole genome shotgun (WGS) entry which is preliminary data.</text>
</comment>
<sequence>DVLAYTLHAFLCAVTFLFQFFFTDMESHPDLPPTTGPDALIAKDAFNNSAQFNHLNTI</sequence>
<feature type="transmembrane region" description="Helical" evidence="1">
    <location>
        <begin position="6"/>
        <end position="22"/>
    </location>
</feature>